<dbReference type="Proteomes" id="UP001239397">
    <property type="component" value="Chromosome"/>
</dbReference>
<evidence type="ECO:0000313" key="2">
    <source>
        <dbReference type="EMBL" id="WIY02215.1"/>
    </source>
</evidence>
<dbReference type="EMBL" id="CP127295">
    <property type="protein sequence ID" value="WIY02215.1"/>
    <property type="molecule type" value="Genomic_DNA"/>
</dbReference>
<dbReference type="RefSeq" id="WP_285998644.1">
    <property type="nucleotide sequence ID" value="NZ_CP127295.1"/>
</dbReference>
<dbReference type="PANTHER" id="PTHR10788:SF106">
    <property type="entry name" value="BCDNA.GH08860"/>
    <property type="match status" value="1"/>
</dbReference>
<evidence type="ECO:0000313" key="3">
    <source>
        <dbReference type="Proteomes" id="UP001239397"/>
    </source>
</evidence>
<dbReference type="GO" id="GO:0003825">
    <property type="term" value="F:alpha,alpha-trehalose-phosphate synthase (UDP-forming) activity"/>
    <property type="evidence" value="ECO:0007669"/>
    <property type="project" value="TreeGrafter"/>
</dbReference>
<sequence>MKLLTLSNSCPRWDDGGLLPRSPGGLVPMLIALLSEHGGHWVFTAPPGSPPAGSVSLNGGVRLHPLDLAEDVRQQHYDTVSIGLLLGLLHYLHDTSRQPVVDSDMVDAWTGYEAVNRTYANRLGELAGNSADELVLINDPHLMLVPEFYAAQGERANRLAYFLGTPWCEPDYFSILPAWMRTKLLESLLQCDVVGFHAGRWVDAFLACCRRYLPDVTIDGWTVGHRGRTTRMVAVPFPLDVDAVERVRREPATARWQGRLAELAGGRRILTRADRLDLWKNMTRGFLAYEAMLERRPELAGECWFASIATVPSRAAARHDAYRVENEAIVRRINERFGSPDREAVSLIYPGTGGDSRNSVIAALGMCDAALVNSTYDGLNLFAKEAALLLPDSASLLLSENAGVYEQLGRFAVPIDPFDIGGTSTAMEAALGGRSTRADGAAGRRTLLRAESAGRWLEAVFAPAGFPGATGQLGIAV</sequence>
<name>A0A9Y2JQV0_9PSEU</name>
<reference evidence="2 3" key="1">
    <citation type="submission" date="2023-06" db="EMBL/GenBank/DDBJ databases">
        <authorList>
            <person name="Oyuntsetseg B."/>
            <person name="Kim S.B."/>
        </authorList>
    </citation>
    <scope>NUCLEOTIDE SEQUENCE [LARGE SCALE GENOMIC DNA]</scope>
    <source>
        <strain evidence="2 3">4-36</strain>
    </source>
</reference>
<dbReference type="AlphaFoldDB" id="A0A9Y2JQV0"/>
<keyword evidence="3" id="KW-1185">Reference proteome</keyword>
<protein>
    <submittedName>
        <fullName evidence="2">Trehalose-6-phosphate synthase</fullName>
    </submittedName>
</protein>
<dbReference type="GO" id="GO:0004805">
    <property type="term" value="F:trehalose-phosphatase activity"/>
    <property type="evidence" value="ECO:0007669"/>
    <property type="project" value="TreeGrafter"/>
</dbReference>
<proteinExistence type="inferred from homology"/>
<organism evidence="2 3">
    <name type="scientific">Amycolatopsis mongoliensis</name>
    <dbReference type="NCBI Taxonomy" id="715475"/>
    <lineage>
        <taxon>Bacteria</taxon>
        <taxon>Bacillati</taxon>
        <taxon>Actinomycetota</taxon>
        <taxon>Actinomycetes</taxon>
        <taxon>Pseudonocardiales</taxon>
        <taxon>Pseudonocardiaceae</taxon>
        <taxon>Amycolatopsis</taxon>
    </lineage>
</organism>
<accession>A0A9Y2JQV0</accession>
<dbReference type="SUPFAM" id="SSF53756">
    <property type="entry name" value="UDP-Glycosyltransferase/glycogen phosphorylase"/>
    <property type="match status" value="1"/>
</dbReference>
<gene>
    <name evidence="2" type="ORF">QRX60_50960</name>
</gene>
<comment type="similarity">
    <text evidence="1">Belongs to the glycosyltransferase 20 family.</text>
</comment>
<evidence type="ECO:0000256" key="1">
    <source>
        <dbReference type="ARBA" id="ARBA00008799"/>
    </source>
</evidence>
<dbReference type="GO" id="GO:0005829">
    <property type="term" value="C:cytosol"/>
    <property type="evidence" value="ECO:0007669"/>
    <property type="project" value="TreeGrafter"/>
</dbReference>
<dbReference type="GO" id="GO:0005992">
    <property type="term" value="P:trehalose biosynthetic process"/>
    <property type="evidence" value="ECO:0007669"/>
    <property type="project" value="InterPro"/>
</dbReference>
<dbReference type="PANTHER" id="PTHR10788">
    <property type="entry name" value="TREHALOSE-6-PHOSPHATE SYNTHASE"/>
    <property type="match status" value="1"/>
</dbReference>
<dbReference type="Pfam" id="PF00982">
    <property type="entry name" value="Glyco_transf_20"/>
    <property type="match status" value="1"/>
</dbReference>
<dbReference type="InterPro" id="IPR001830">
    <property type="entry name" value="Glyco_trans_20"/>
</dbReference>
<dbReference type="KEGG" id="amog:QRX60_50960"/>
<dbReference type="Gene3D" id="3.40.50.2000">
    <property type="entry name" value="Glycogen Phosphorylase B"/>
    <property type="match status" value="2"/>
</dbReference>